<feature type="domain" description="BTB" evidence="1">
    <location>
        <begin position="203"/>
        <end position="270"/>
    </location>
</feature>
<protein>
    <recommendedName>
        <fullName evidence="1">BTB domain-containing protein</fullName>
    </recommendedName>
</protein>
<evidence type="ECO:0000313" key="2">
    <source>
        <dbReference type="EMBL" id="CAK9058862.1"/>
    </source>
</evidence>
<accession>A0ABP0N7H4</accession>
<dbReference type="CDD" id="cd14733">
    <property type="entry name" value="BACK"/>
    <property type="match status" value="1"/>
</dbReference>
<gene>
    <name evidence="2" type="ORF">CCMP2556_LOCUS29014</name>
</gene>
<evidence type="ECO:0000313" key="3">
    <source>
        <dbReference type="Proteomes" id="UP001642484"/>
    </source>
</evidence>
<dbReference type="Pfam" id="PF00651">
    <property type="entry name" value="BTB"/>
    <property type="match status" value="1"/>
</dbReference>
<dbReference type="Gene3D" id="1.25.40.420">
    <property type="match status" value="1"/>
</dbReference>
<keyword evidence="3" id="KW-1185">Reference proteome</keyword>
<dbReference type="PANTHER" id="PTHR24413">
    <property type="entry name" value="SPECKLE-TYPE POZ PROTEIN"/>
    <property type="match status" value="1"/>
</dbReference>
<dbReference type="SMART" id="SM00225">
    <property type="entry name" value="BTB"/>
    <property type="match status" value="1"/>
</dbReference>
<reference evidence="2 3" key="1">
    <citation type="submission" date="2024-02" db="EMBL/GenBank/DDBJ databases">
        <authorList>
            <person name="Chen Y."/>
            <person name="Shah S."/>
            <person name="Dougan E. K."/>
            <person name="Thang M."/>
            <person name="Chan C."/>
        </authorList>
    </citation>
    <scope>NUCLEOTIDE SEQUENCE [LARGE SCALE GENOMIC DNA]</scope>
</reference>
<dbReference type="EMBL" id="CAXAMN010021374">
    <property type="protein sequence ID" value="CAK9058862.1"/>
    <property type="molecule type" value="Genomic_DNA"/>
</dbReference>
<dbReference type="InterPro" id="IPR011333">
    <property type="entry name" value="SKP1/BTB/POZ_sf"/>
</dbReference>
<name>A0ABP0N7H4_9DINO</name>
<evidence type="ECO:0000259" key="1">
    <source>
        <dbReference type="PROSITE" id="PS50097"/>
    </source>
</evidence>
<dbReference type="Gene3D" id="3.30.710.10">
    <property type="entry name" value="Potassium Channel Kv1.1, Chain A"/>
    <property type="match status" value="1"/>
</dbReference>
<dbReference type="InterPro" id="IPR000210">
    <property type="entry name" value="BTB/POZ_dom"/>
</dbReference>
<proteinExistence type="predicted"/>
<sequence length="416" mass="45751">MTIRARAGARVKECSGEFEVANFPVTCATTKTVSEGKQDCREIVSGPILVAKQYTFGIAVAWSVKPDGTVEESKNLGVHVKRLDDNPEECNISLEITILNRLKNFHMTLCDPTYHGISSQKARGWSRSFDMPDSRRHDGVKGLPLSDVFDHQAGWLHNGPLRVVAKLSVVVSFDSGVVSSNEASGQQEVCQSLQALLQSGSMADVALKVGSEEIQAHSIILGARSPVFERMFSCPMKEKKDKEVHIQDLEAAPVKALVKYLYTGVVDQTSLDNDNLALSLLEAAHRYEVPGLVERCVQVIVTRFKVETVAERLEMADMIGSKYFKAQCLEYIQAHLVDVQATDDFIYFLLKILQCLATSSCLGLNGPIKLVWWVCGFSLGTTEQHQAKSHATACRHLQLGLHTLSGAPSGFAARHH</sequence>
<organism evidence="2 3">
    <name type="scientific">Durusdinium trenchii</name>
    <dbReference type="NCBI Taxonomy" id="1381693"/>
    <lineage>
        <taxon>Eukaryota</taxon>
        <taxon>Sar</taxon>
        <taxon>Alveolata</taxon>
        <taxon>Dinophyceae</taxon>
        <taxon>Suessiales</taxon>
        <taxon>Symbiodiniaceae</taxon>
        <taxon>Durusdinium</taxon>
    </lineage>
</organism>
<dbReference type="PROSITE" id="PS50097">
    <property type="entry name" value="BTB"/>
    <property type="match status" value="1"/>
</dbReference>
<dbReference type="Proteomes" id="UP001642484">
    <property type="component" value="Unassembled WGS sequence"/>
</dbReference>
<comment type="caution">
    <text evidence="2">The sequence shown here is derived from an EMBL/GenBank/DDBJ whole genome shotgun (WGS) entry which is preliminary data.</text>
</comment>
<dbReference type="SUPFAM" id="SSF54695">
    <property type="entry name" value="POZ domain"/>
    <property type="match status" value="1"/>
</dbReference>
<dbReference type="CDD" id="cd18186">
    <property type="entry name" value="BTB_POZ_ZBTB_KLHL-like"/>
    <property type="match status" value="1"/>
</dbReference>